<gene>
    <name evidence="1" type="ORF">BAZSYMA_ACONTIG198571_1</name>
</gene>
<organism evidence="1 2">
    <name type="scientific">Bathymodiolus azoricus thioautotrophic gill symbiont</name>
    <dbReference type="NCBI Taxonomy" id="235205"/>
    <lineage>
        <taxon>Bacteria</taxon>
        <taxon>Pseudomonadati</taxon>
        <taxon>Pseudomonadota</taxon>
        <taxon>Gammaproteobacteria</taxon>
        <taxon>sulfur-oxidizing symbionts</taxon>
    </lineage>
</organism>
<proteinExistence type="predicted"/>
<protein>
    <submittedName>
        <fullName evidence="1">Uncharacterized protein</fullName>
    </submittedName>
</protein>
<evidence type="ECO:0000313" key="2">
    <source>
        <dbReference type="Proteomes" id="UP000198988"/>
    </source>
</evidence>
<name>A0A1H6KU88_9GAMM</name>
<sequence length="43" mass="5157">MPRQCTRCYNTTKDLPVYRPCPLAHCRNLSNQQLKHPYCVFFI</sequence>
<dbReference type="Proteomes" id="UP000198988">
    <property type="component" value="Unassembled WGS sequence"/>
</dbReference>
<dbReference type="AlphaFoldDB" id="A0A1H6KU88"/>
<evidence type="ECO:0000313" key="1">
    <source>
        <dbReference type="EMBL" id="SEH79279.1"/>
    </source>
</evidence>
<dbReference type="EMBL" id="CDSC02000209">
    <property type="protein sequence ID" value="SEH79279.1"/>
    <property type="molecule type" value="Genomic_DNA"/>
</dbReference>
<reference evidence="2" key="1">
    <citation type="submission" date="2016-06" db="EMBL/GenBank/DDBJ databases">
        <authorList>
            <person name="Petersen J."/>
            <person name="Sayavedra L."/>
        </authorList>
    </citation>
    <scope>NUCLEOTIDE SEQUENCE [LARGE SCALE GENOMIC DNA]</scope>
    <source>
        <strain evidence="2">BazSymA</strain>
    </source>
</reference>
<accession>A0A1H6KU88</accession>